<reference evidence="1 2" key="1">
    <citation type="submission" date="2017-02" db="EMBL/GenBank/DDBJ databases">
        <authorList>
            <person name="Peterson S.W."/>
        </authorList>
    </citation>
    <scope>NUCLEOTIDE SEQUENCE [LARGE SCALE GENOMIC DNA]</scope>
    <source>
        <strain evidence="1 2">ATCC 49788</strain>
    </source>
</reference>
<dbReference type="EMBL" id="FUYB01000019">
    <property type="protein sequence ID" value="SKA90427.1"/>
    <property type="molecule type" value="Genomic_DNA"/>
</dbReference>
<dbReference type="STRING" id="92487.SAMN02745130_03146"/>
<sequence length="52" mass="5409">MSAELDKVAQDCPADAIANPAKIFVKAEGVEITDNQGHTVLDAASGLWNVIA</sequence>
<protein>
    <recommendedName>
        <fullName evidence="3">Aminotransferase class-III</fullName>
    </recommendedName>
</protein>
<dbReference type="Gene3D" id="3.90.1150.10">
    <property type="entry name" value="Aspartate Aminotransferase, domain 1"/>
    <property type="match status" value="1"/>
</dbReference>
<keyword evidence="2" id="KW-1185">Reference proteome</keyword>
<evidence type="ECO:0000313" key="2">
    <source>
        <dbReference type="Proteomes" id="UP000190460"/>
    </source>
</evidence>
<accession>A0A1T4XLL0</accession>
<name>A0A1T4XLL0_9GAMM</name>
<evidence type="ECO:0008006" key="3">
    <source>
        <dbReference type="Google" id="ProtNLM"/>
    </source>
</evidence>
<dbReference type="Proteomes" id="UP000190460">
    <property type="component" value="Unassembled WGS sequence"/>
</dbReference>
<gene>
    <name evidence="1" type="ORF">SAMN02745130_03146</name>
</gene>
<proteinExistence type="predicted"/>
<dbReference type="AlphaFoldDB" id="A0A1T4XLL0"/>
<dbReference type="RefSeq" id="WP_159448654.1">
    <property type="nucleotide sequence ID" value="NZ_FUYB01000019.1"/>
</dbReference>
<evidence type="ECO:0000313" key="1">
    <source>
        <dbReference type="EMBL" id="SKA90427.1"/>
    </source>
</evidence>
<dbReference type="InterPro" id="IPR015422">
    <property type="entry name" value="PyrdxlP-dep_Trfase_small"/>
</dbReference>
<organism evidence="1 2">
    <name type="scientific">Thiothrix eikelboomii</name>
    <dbReference type="NCBI Taxonomy" id="92487"/>
    <lineage>
        <taxon>Bacteria</taxon>
        <taxon>Pseudomonadati</taxon>
        <taxon>Pseudomonadota</taxon>
        <taxon>Gammaproteobacteria</taxon>
        <taxon>Thiotrichales</taxon>
        <taxon>Thiotrichaceae</taxon>
        <taxon>Thiothrix</taxon>
    </lineage>
</organism>